<feature type="region of interest" description="Disordered" evidence="1">
    <location>
        <begin position="192"/>
        <end position="218"/>
    </location>
</feature>
<accession>A0AAU8AN52</accession>
<proteinExistence type="predicted"/>
<reference evidence="2" key="1">
    <citation type="submission" date="2023-02" db="EMBL/GenBank/DDBJ databases">
        <title>Description and genomic characterization of Salipiger bruguierae sp. nov., isolated from the sediment of mangrove plant Bruguiera sexangula.</title>
        <authorList>
            <person name="Long M."/>
        </authorList>
    </citation>
    <scope>NUCLEOTIDE SEQUENCE</scope>
    <source>
        <strain evidence="2">H15</strain>
    </source>
</reference>
<organism evidence="2">
    <name type="scientific">Alloyangia sp. H15</name>
    <dbReference type="NCBI Taxonomy" id="3029062"/>
    <lineage>
        <taxon>Bacteria</taxon>
        <taxon>Pseudomonadati</taxon>
        <taxon>Pseudomonadota</taxon>
        <taxon>Alphaproteobacteria</taxon>
        <taxon>Rhodobacterales</taxon>
        <taxon>Roseobacteraceae</taxon>
        <taxon>Alloyangia</taxon>
    </lineage>
</organism>
<name>A0AAU8AN52_9RHOB</name>
<evidence type="ECO:0000256" key="1">
    <source>
        <dbReference type="SAM" id="MobiDB-lite"/>
    </source>
</evidence>
<dbReference type="RefSeq" id="WP_353474770.1">
    <property type="nucleotide sequence ID" value="NZ_CP123385.1"/>
</dbReference>
<evidence type="ECO:0000313" key="2">
    <source>
        <dbReference type="EMBL" id="XCC95903.1"/>
    </source>
</evidence>
<sequence>MSKARFEIAFEGKPFDGGEIDVRDLAPTLLALGNVVQAANKALNGDRSEARLKVTATKEGSFVAALTMDVSWLIDMLDAVAANPDRVLAADQLLGLLMNAGKVVGVAAGTATAATVGVFQAIKLLRGRRPSKVVPLGDGTTQITVEQTVFVVADRCVDLLQDLGTREAIESFGNKASSVEGLKALKIGDGRDDSRTVTLSRSDLPSLNVPPEPKEPEVDISHREAWLKPVSAQFKDGYKWRFTDGGDRPFTAEMEDLDFQRRVQEGRVTLNANDTIRCRLREEQSISAASLMKATFVEEVLDHRPGARQLNLL</sequence>
<protein>
    <submittedName>
        <fullName evidence="2">Uncharacterized protein</fullName>
    </submittedName>
</protein>
<gene>
    <name evidence="2" type="ORF">PVT71_14470</name>
</gene>
<dbReference type="AlphaFoldDB" id="A0AAU8AN52"/>
<dbReference type="EMBL" id="CP123385">
    <property type="protein sequence ID" value="XCC95903.1"/>
    <property type="molecule type" value="Genomic_DNA"/>
</dbReference>
<feature type="compositionally biased region" description="Polar residues" evidence="1">
    <location>
        <begin position="196"/>
        <end position="205"/>
    </location>
</feature>